<proteinExistence type="predicted"/>
<name>A0A7D9EG57_PARCT</name>
<dbReference type="AlphaFoldDB" id="A0A7D9EG57"/>
<comment type="caution">
    <text evidence="1">The sequence shown here is derived from an EMBL/GenBank/DDBJ whole genome shotgun (WGS) entry which is preliminary data.</text>
</comment>
<organism evidence="1 2">
    <name type="scientific">Paramuricea clavata</name>
    <name type="common">Red gorgonian</name>
    <name type="synonym">Violescent sea-whip</name>
    <dbReference type="NCBI Taxonomy" id="317549"/>
    <lineage>
        <taxon>Eukaryota</taxon>
        <taxon>Metazoa</taxon>
        <taxon>Cnidaria</taxon>
        <taxon>Anthozoa</taxon>
        <taxon>Octocorallia</taxon>
        <taxon>Malacalcyonacea</taxon>
        <taxon>Plexauridae</taxon>
        <taxon>Paramuricea</taxon>
    </lineage>
</organism>
<dbReference type="SUPFAM" id="SSF52266">
    <property type="entry name" value="SGNH hydrolase"/>
    <property type="match status" value="1"/>
</dbReference>
<dbReference type="Gene3D" id="3.40.50.1110">
    <property type="entry name" value="SGNH hydrolase"/>
    <property type="match status" value="1"/>
</dbReference>
<dbReference type="Proteomes" id="UP001152795">
    <property type="component" value="Unassembled WGS sequence"/>
</dbReference>
<keyword evidence="2" id="KW-1185">Reference proteome</keyword>
<reference evidence="1" key="1">
    <citation type="submission" date="2020-04" db="EMBL/GenBank/DDBJ databases">
        <authorList>
            <person name="Alioto T."/>
            <person name="Alioto T."/>
            <person name="Gomez Garrido J."/>
        </authorList>
    </citation>
    <scope>NUCLEOTIDE SEQUENCE</scope>
    <source>
        <strain evidence="1">A484AB</strain>
    </source>
</reference>
<gene>
    <name evidence="1" type="ORF">PACLA_8A072759</name>
</gene>
<protein>
    <submittedName>
        <fullName evidence="1">Furin, partial</fullName>
    </submittedName>
</protein>
<dbReference type="EMBL" id="CACRXK020005526">
    <property type="protein sequence ID" value="CAB4006519.1"/>
    <property type="molecule type" value="Genomic_DNA"/>
</dbReference>
<evidence type="ECO:0000313" key="2">
    <source>
        <dbReference type="Proteomes" id="UP001152795"/>
    </source>
</evidence>
<sequence length="52" mass="5827">MEDFIKPTTRKSPDKIILHVGTNDLKNSTPKVITDSILNLTTQIKEDSPNSM</sequence>
<dbReference type="InterPro" id="IPR036514">
    <property type="entry name" value="SGNH_hydro_sf"/>
</dbReference>
<feature type="non-terminal residue" evidence="1">
    <location>
        <position position="52"/>
    </location>
</feature>
<evidence type="ECO:0000313" key="1">
    <source>
        <dbReference type="EMBL" id="CAB4006519.1"/>
    </source>
</evidence>
<accession>A0A7D9EG57</accession>